<protein>
    <recommendedName>
        <fullName evidence="2">Methyltransferase type 11 domain-containing protein</fullName>
    </recommendedName>
</protein>
<sequence length="394" mass="43296">MIPFDPLSPTTGNRLKADGPHILKDGGTGERWPVIDGIPYLRVGRDELVARTLAAIDKGATEEALIGLLADQDDWWNGPAADPDSLHRLVADRTRATLREAVDLLGWGRVGDYFVNRWTDPTYLAGLSLLEAHWNEPACVFELACGIGHYLREMLRRGCKVAGGDVVFGKLWVARNWVVGPDAQLLCFDAASPHWPVPAASVDLALCNDAFYFLDDKARVLECLRHTAGEEGWLALSHIHNSGCPGFSAGKAVSASEIEELFPDGLVYDDAELTQALVEARAPHPREPNALKTCEAFSLVAGPGMRPAPRAVLDGITLPPADAHLRLNPLYVPDSGGGFAIRWPSERYEAEYADRVTYPLRSHGPDAITWDGDLQAAEAERIRRREFVDLPERW</sequence>
<dbReference type="SUPFAM" id="SSF53335">
    <property type="entry name" value="S-adenosyl-L-methionine-dependent methyltransferases"/>
    <property type="match status" value="1"/>
</dbReference>
<accession>A0ABQ4TBR9</accession>
<proteinExistence type="predicted"/>
<reference evidence="3" key="1">
    <citation type="journal article" date="2021" name="Front. Microbiol.">
        <title>Comprehensive Comparative Genomics and Phenotyping of Methylobacterium Species.</title>
        <authorList>
            <person name="Alessa O."/>
            <person name="Ogura Y."/>
            <person name="Fujitani Y."/>
            <person name="Takami H."/>
            <person name="Hayashi T."/>
            <person name="Sahin N."/>
            <person name="Tani A."/>
        </authorList>
    </citation>
    <scope>NUCLEOTIDE SEQUENCE</scope>
    <source>
        <strain evidence="3">NBRC 15689</strain>
    </source>
</reference>
<keyword evidence="4" id="KW-1185">Reference proteome</keyword>
<feature type="domain" description="Methyltransferase type 11" evidence="2">
    <location>
        <begin position="142"/>
        <end position="235"/>
    </location>
</feature>
<dbReference type="EMBL" id="BPQV01000010">
    <property type="protein sequence ID" value="GJE28469.1"/>
    <property type="molecule type" value="Genomic_DNA"/>
</dbReference>
<dbReference type="Pfam" id="PF08241">
    <property type="entry name" value="Methyltransf_11"/>
    <property type="match status" value="1"/>
</dbReference>
<gene>
    <name evidence="3" type="ORF">LKMONMHP_3340</name>
</gene>
<evidence type="ECO:0000313" key="4">
    <source>
        <dbReference type="Proteomes" id="UP001055156"/>
    </source>
</evidence>
<evidence type="ECO:0000259" key="2">
    <source>
        <dbReference type="Pfam" id="PF08241"/>
    </source>
</evidence>
<evidence type="ECO:0000256" key="1">
    <source>
        <dbReference type="SAM" id="MobiDB-lite"/>
    </source>
</evidence>
<dbReference type="CDD" id="cd02440">
    <property type="entry name" value="AdoMet_MTases"/>
    <property type="match status" value="1"/>
</dbReference>
<reference evidence="3" key="2">
    <citation type="submission" date="2021-08" db="EMBL/GenBank/DDBJ databases">
        <authorList>
            <person name="Tani A."/>
            <person name="Ola A."/>
            <person name="Ogura Y."/>
            <person name="Katsura K."/>
            <person name="Hayashi T."/>
        </authorList>
    </citation>
    <scope>NUCLEOTIDE SEQUENCE</scope>
    <source>
        <strain evidence="3">NBRC 15689</strain>
    </source>
</reference>
<dbReference type="RefSeq" id="WP_238312418.1">
    <property type="nucleotide sequence ID" value="NZ_BPQV01000010.1"/>
</dbReference>
<evidence type="ECO:0000313" key="3">
    <source>
        <dbReference type="EMBL" id="GJE28469.1"/>
    </source>
</evidence>
<dbReference type="InterPro" id="IPR013216">
    <property type="entry name" value="Methyltransf_11"/>
</dbReference>
<comment type="caution">
    <text evidence="3">The sequence shown here is derived from an EMBL/GenBank/DDBJ whole genome shotgun (WGS) entry which is preliminary data.</text>
</comment>
<dbReference type="Proteomes" id="UP001055156">
    <property type="component" value="Unassembled WGS sequence"/>
</dbReference>
<dbReference type="Gene3D" id="3.40.50.150">
    <property type="entry name" value="Vaccinia Virus protein VP39"/>
    <property type="match status" value="1"/>
</dbReference>
<name>A0ABQ4TBR9_METOR</name>
<organism evidence="3 4">
    <name type="scientific">Methylobacterium organophilum</name>
    <dbReference type="NCBI Taxonomy" id="410"/>
    <lineage>
        <taxon>Bacteria</taxon>
        <taxon>Pseudomonadati</taxon>
        <taxon>Pseudomonadota</taxon>
        <taxon>Alphaproteobacteria</taxon>
        <taxon>Hyphomicrobiales</taxon>
        <taxon>Methylobacteriaceae</taxon>
        <taxon>Methylobacterium</taxon>
    </lineage>
</organism>
<feature type="region of interest" description="Disordered" evidence="1">
    <location>
        <begin position="1"/>
        <end position="22"/>
    </location>
</feature>
<dbReference type="InterPro" id="IPR029063">
    <property type="entry name" value="SAM-dependent_MTases_sf"/>
</dbReference>